<dbReference type="SUPFAM" id="SSF48452">
    <property type="entry name" value="TPR-like"/>
    <property type="match status" value="1"/>
</dbReference>
<dbReference type="InterPro" id="IPR011990">
    <property type="entry name" value="TPR-like_helical_dom_sf"/>
</dbReference>
<dbReference type="Pfam" id="PF03704">
    <property type="entry name" value="BTAD"/>
    <property type="match status" value="1"/>
</dbReference>
<proteinExistence type="predicted"/>
<protein>
    <submittedName>
        <fullName evidence="2">Bacterial transcriptional activator domain-containing protein</fullName>
    </submittedName>
</protein>
<evidence type="ECO:0000259" key="1">
    <source>
        <dbReference type="SMART" id="SM01043"/>
    </source>
</evidence>
<dbReference type="PANTHER" id="PTHR35807">
    <property type="entry name" value="TRANSCRIPTIONAL REGULATOR REDD-RELATED"/>
    <property type="match status" value="1"/>
</dbReference>
<dbReference type="InterPro" id="IPR005158">
    <property type="entry name" value="BTAD"/>
</dbReference>
<dbReference type="SMART" id="SM01043">
    <property type="entry name" value="BTAD"/>
    <property type="match status" value="1"/>
</dbReference>
<dbReference type="InterPro" id="IPR036388">
    <property type="entry name" value="WH-like_DNA-bd_sf"/>
</dbReference>
<feature type="domain" description="Bacterial transcriptional activator" evidence="1">
    <location>
        <begin position="109"/>
        <end position="243"/>
    </location>
</feature>
<comment type="caution">
    <text evidence="2">The sequence shown here is derived from an EMBL/GenBank/DDBJ whole genome shotgun (WGS) entry which is preliminary data.</text>
</comment>
<evidence type="ECO:0000313" key="2">
    <source>
        <dbReference type="EMBL" id="HIQ97441.1"/>
    </source>
</evidence>
<reference evidence="2" key="1">
    <citation type="submission" date="2020-10" db="EMBL/GenBank/DDBJ databases">
        <authorList>
            <person name="Gilroy R."/>
        </authorList>
    </citation>
    <scope>NUCLEOTIDE SEQUENCE</scope>
    <source>
        <strain evidence="2">ChiSjej3B21-11622</strain>
    </source>
</reference>
<dbReference type="InterPro" id="IPR051677">
    <property type="entry name" value="AfsR-DnrI-RedD_regulator"/>
</dbReference>
<sequence>MPDNVLKVKMLGGFSLQYAGREIVPDRNTVSKTMQLLQMILLHIRDGVAKTGLIDALYGREDVENKNGSLNNTIFRLRKQLKAQGLPESSYITIQGGVCQWDESIPAEVDCCQFEHMVLKGQKEQDETLKMKIYEEACRLYTGEFLPNMIGEDWAAVQNVYYRNLYFTCLEELCEWLKGEERFEEIYELTSAASEIYPFEEWQIHRIDSLIAMGRYKEAMDIYEATTKLFFDELSLPPSPEMLKRFRFMSERISQSAGAIGDIKHRLEEKERLKGAYYCSFPSFVDIYHVISRMMERNGVSVYIMLCTLKDNKGPIYGEREKDKEISELLQEAIRGSLRRGDFYTRYNAGQYLVMLSGINQENCSKVSKRIDTSFRKMIRRMEYKVDYYVASVAEISPEQENEERHFKDSGSIWKNG</sequence>
<gene>
    <name evidence="2" type="ORF">IAB26_12885</name>
</gene>
<dbReference type="GO" id="GO:0003677">
    <property type="term" value="F:DNA binding"/>
    <property type="evidence" value="ECO:0007669"/>
    <property type="project" value="InterPro"/>
</dbReference>
<name>A0A9D0ZXN8_9FIRM</name>
<dbReference type="EMBL" id="DVFT01000191">
    <property type="protein sequence ID" value="HIQ97441.1"/>
    <property type="molecule type" value="Genomic_DNA"/>
</dbReference>
<accession>A0A9D0ZXN8</accession>
<reference evidence="2" key="2">
    <citation type="journal article" date="2021" name="PeerJ">
        <title>Extensive microbial diversity within the chicken gut microbiome revealed by metagenomics and culture.</title>
        <authorList>
            <person name="Gilroy R."/>
            <person name="Ravi A."/>
            <person name="Getino M."/>
            <person name="Pursley I."/>
            <person name="Horton D.L."/>
            <person name="Alikhan N.F."/>
            <person name="Baker D."/>
            <person name="Gharbi K."/>
            <person name="Hall N."/>
            <person name="Watson M."/>
            <person name="Adriaenssens E.M."/>
            <person name="Foster-Nyarko E."/>
            <person name="Jarju S."/>
            <person name="Secka A."/>
            <person name="Antonio M."/>
            <person name="Oren A."/>
            <person name="Chaudhuri R.R."/>
            <person name="La Ragione R."/>
            <person name="Hildebrand F."/>
            <person name="Pallen M.J."/>
        </authorList>
    </citation>
    <scope>NUCLEOTIDE SEQUENCE</scope>
    <source>
        <strain evidence="2">ChiSjej3B21-11622</strain>
    </source>
</reference>
<dbReference type="Gene3D" id="1.10.10.10">
    <property type="entry name" value="Winged helix-like DNA-binding domain superfamily/Winged helix DNA-binding domain"/>
    <property type="match status" value="1"/>
</dbReference>
<dbReference type="GO" id="GO:0006355">
    <property type="term" value="P:regulation of DNA-templated transcription"/>
    <property type="evidence" value="ECO:0007669"/>
    <property type="project" value="InterPro"/>
</dbReference>
<dbReference type="SUPFAM" id="SSF46894">
    <property type="entry name" value="C-terminal effector domain of the bipartite response regulators"/>
    <property type="match status" value="1"/>
</dbReference>
<dbReference type="Proteomes" id="UP000886886">
    <property type="component" value="Unassembled WGS sequence"/>
</dbReference>
<dbReference type="AlphaFoldDB" id="A0A9D0ZXN8"/>
<dbReference type="Gene3D" id="1.25.40.10">
    <property type="entry name" value="Tetratricopeptide repeat domain"/>
    <property type="match status" value="1"/>
</dbReference>
<dbReference type="InterPro" id="IPR016032">
    <property type="entry name" value="Sig_transdc_resp-reg_C-effctor"/>
</dbReference>
<evidence type="ECO:0000313" key="3">
    <source>
        <dbReference type="Proteomes" id="UP000886886"/>
    </source>
</evidence>
<organism evidence="2 3">
    <name type="scientific">Candidatus Limivivens merdigallinarum</name>
    <dbReference type="NCBI Taxonomy" id="2840859"/>
    <lineage>
        <taxon>Bacteria</taxon>
        <taxon>Bacillati</taxon>
        <taxon>Bacillota</taxon>
        <taxon>Clostridia</taxon>
        <taxon>Lachnospirales</taxon>
        <taxon>Lachnospiraceae</taxon>
        <taxon>Lachnospiraceae incertae sedis</taxon>
        <taxon>Candidatus Limivivens</taxon>
    </lineage>
</organism>